<reference evidence="3" key="1">
    <citation type="journal article" date="2007" name="Nature">
        <title>The grapevine genome sequence suggests ancestral hexaploidization in major angiosperm phyla.</title>
        <authorList>
            <consortium name="The French-Italian Public Consortium for Grapevine Genome Characterization."/>
            <person name="Jaillon O."/>
            <person name="Aury J.-M."/>
            <person name="Noel B."/>
            <person name="Policriti A."/>
            <person name="Clepet C."/>
            <person name="Casagrande A."/>
            <person name="Choisne N."/>
            <person name="Aubourg S."/>
            <person name="Vitulo N."/>
            <person name="Jubin C."/>
            <person name="Vezzi A."/>
            <person name="Legeai F."/>
            <person name="Hugueney P."/>
            <person name="Dasilva C."/>
            <person name="Horner D."/>
            <person name="Mica E."/>
            <person name="Jublot D."/>
            <person name="Poulain J."/>
            <person name="Bruyere C."/>
            <person name="Billault A."/>
            <person name="Segurens B."/>
            <person name="Gouyvenoux M."/>
            <person name="Ugarte E."/>
            <person name="Cattonaro F."/>
            <person name="Anthouard V."/>
            <person name="Vico V."/>
            <person name="Del Fabbro C."/>
            <person name="Alaux M."/>
            <person name="Di Gaspero G."/>
            <person name="Dumas V."/>
            <person name="Felice N."/>
            <person name="Paillard S."/>
            <person name="Juman I."/>
            <person name="Moroldo M."/>
            <person name="Scalabrin S."/>
            <person name="Canaguier A."/>
            <person name="Le Clainche I."/>
            <person name="Malacrida G."/>
            <person name="Durand E."/>
            <person name="Pesole G."/>
            <person name="Laucou V."/>
            <person name="Chatelet P."/>
            <person name="Merdinoglu D."/>
            <person name="Delledonne M."/>
            <person name="Pezzotti M."/>
            <person name="Lecharny A."/>
            <person name="Scarpelli C."/>
            <person name="Artiguenave F."/>
            <person name="Pe M.E."/>
            <person name="Valle G."/>
            <person name="Morgante M."/>
            <person name="Caboche M."/>
            <person name="Adam-Blondon A.-F."/>
            <person name="Weissenbach J."/>
            <person name="Quetier F."/>
            <person name="Wincker P."/>
        </authorList>
    </citation>
    <scope>NUCLEOTIDE SEQUENCE [LARGE SCALE GENOMIC DNA]</scope>
    <source>
        <strain evidence="3">cv. Pinot noir / PN40024</strain>
    </source>
</reference>
<keyword evidence="3" id="KW-1185">Reference proteome</keyword>
<evidence type="ECO:0000313" key="3">
    <source>
        <dbReference type="Proteomes" id="UP000009183"/>
    </source>
</evidence>
<gene>
    <name evidence="2" type="ordered locus">VIT_03s0063g00440</name>
</gene>
<organism evidence="2 3">
    <name type="scientific">Vitis vinifera</name>
    <name type="common">Grape</name>
    <dbReference type="NCBI Taxonomy" id="29760"/>
    <lineage>
        <taxon>Eukaryota</taxon>
        <taxon>Viridiplantae</taxon>
        <taxon>Streptophyta</taxon>
        <taxon>Embryophyta</taxon>
        <taxon>Tracheophyta</taxon>
        <taxon>Spermatophyta</taxon>
        <taxon>Magnoliopsida</taxon>
        <taxon>eudicotyledons</taxon>
        <taxon>Gunneridae</taxon>
        <taxon>Pentapetalae</taxon>
        <taxon>rosids</taxon>
        <taxon>Vitales</taxon>
        <taxon>Vitaceae</taxon>
        <taxon>Viteae</taxon>
        <taxon>Vitis</taxon>
    </lineage>
</organism>
<name>F6HQB2_VITVI</name>
<evidence type="ECO:0000313" key="2">
    <source>
        <dbReference type="EMBL" id="CCB56869.1"/>
    </source>
</evidence>
<keyword evidence="1" id="KW-0812">Transmembrane</keyword>
<dbReference type="AlphaFoldDB" id="F6HQB2"/>
<protein>
    <submittedName>
        <fullName evidence="2">Uncharacterized protein</fullName>
    </submittedName>
</protein>
<dbReference type="Proteomes" id="UP000009183">
    <property type="component" value="Chromosome 3"/>
</dbReference>
<sequence length="110" mass="12011">MGRKQIDSEPIRYASLIFLLMSIALCTLVCAFFSMVLRPEANSLISELDASTLVGEDGSSGTKARSGRCCRGIEILELWGPIVKWGSDFKFNSSKECCMACKEMCNGNDG</sequence>
<evidence type="ECO:0000256" key="1">
    <source>
        <dbReference type="SAM" id="Phobius"/>
    </source>
</evidence>
<dbReference type="PaxDb" id="29760-VIT_03s0063g00440.t01"/>
<dbReference type="OrthoDB" id="532384at2759"/>
<proteinExistence type="predicted"/>
<dbReference type="HOGENOM" id="CLU_2175685_0_0_1"/>
<feature type="transmembrane region" description="Helical" evidence="1">
    <location>
        <begin position="12"/>
        <end position="37"/>
    </location>
</feature>
<keyword evidence="1" id="KW-1133">Transmembrane helix</keyword>
<dbReference type="PANTHER" id="PTHR46873:SF1">
    <property type="entry name" value="EXPRESSED PROTEIN"/>
    <property type="match status" value="1"/>
</dbReference>
<keyword evidence="1" id="KW-0472">Membrane</keyword>
<dbReference type="PANTHER" id="PTHR46873">
    <property type="entry name" value="EXPRESSED PROTEIN"/>
    <property type="match status" value="1"/>
</dbReference>
<dbReference type="EMBL" id="FN596006">
    <property type="protein sequence ID" value="CCB56869.1"/>
    <property type="molecule type" value="Genomic_DNA"/>
</dbReference>
<accession>F6HQB2</accession>
<dbReference type="InParanoid" id="F6HQB2"/>